<dbReference type="KEGG" id="ttf:THTE_3702"/>
<keyword evidence="2 4" id="KW-0808">Transferase</keyword>
<evidence type="ECO:0000256" key="1">
    <source>
        <dbReference type="ARBA" id="ARBA00022603"/>
    </source>
</evidence>
<dbReference type="OrthoDB" id="9803687at2"/>
<name>A0A286RK06_9BACT</name>
<evidence type="ECO:0000313" key="6">
    <source>
        <dbReference type="EMBL" id="ASV76303.1"/>
    </source>
</evidence>
<feature type="binding site" evidence="3 4">
    <location>
        <position position="275"/>
    </location>
    <ligand>
        <name>Zn(2+)</name>
        <dbReference type="ChEBI" id="CHEBI:29105"/>
    </ligand>
</feature>
<reference evidence="6 7" key="1">
    <citation type="journal article" name="Front. Microbiol.">
        <title>Sugar Metabolism of the First Thermophilic Planctomycete Thermogutta terrifontis: Comparative Genomic and Transcriptomic Approaches.</title>
        <authorList>
            <person name="Elcheninov A.G."/>
            <person name="Menzel P."/>
            <person name="Gudbergsdottir S.R."/>
            <person name="Slesarev A.I."/>
            <person name="Kadnikov V.V."/>
            <person name="Krogh A."/>
            <person name="Bonch-Osmolovskaya E.A."/>
            <person name="Peng X."/>
            <person name="Kublanov I.V."/>
        </authorList>
    </citation>
    <scope>NUCLEOTIDE SEQUENCE [LARGE SCALE GENOMIC DNA]</scope>
    <source>
        <strain evidence="6 7">R1</strain>
    </source>
</reference>
<comment type="cofactor">
    <cofactor evidence="3">
        <name>Zn(2+)</name>
        <dbReference type="ChEBI" id="CHEBI:29105"/>
    </cofactor>
    <text evidence="3">Binds 1 zinc ion per subunit.</text>
</comment>
<evidence type="ECO:0000256" key="2">
    <source>
        <dbReference type="ARBA" id="ARBA00022679"/>
    </source>
</evidence>
<dbReference type="GO" id="GO:0008270">
    <property type="term" value="F:zinc ion binding"/>
    <property type="evidence" value="ECO:0007669"/>
    <property type="project" value="InterPro"/>
</dbReference>
<accession>A0A286RK06</accession>
<organism evidence="6 7">
    <name type="scientific">Thermogutta terrifontis</name>
    <dbReference type="NCBI Taxonomy" id="1331910"/>
    <lineage>
        <taxon>Bacteria</taxon>
        <taxon>Pseudomonadati</taxon>
        <taxon>Planctomycetota</taxon>
        <taxon>Planctomycetia</taxon>
        <taxon>Pirellulales</taxon>
        <taxon>Thermoguttaceae</taxon>
        <taxon>Thermogutta</taxon>
    </lineage>
</organism>
<dbReference type="AlphaFoldDB" id="A0A286RK06"/>
<evidence type="ECO:0000259" key="5">
    <source>
        <dbReference type="PROSITE" id="PS50970"/>
    </source>
</evidence>
<dbReference type="GO" id="GO:0032259">
    <property type="term" value="P:methylation"/>
    <property type="evidence" value="ECO:0007669"/>
    <property type="project" value="UniProtKB-KW"/>
</dbReference>
<feature type="binding site" evidence="3 4">
    <location>
        <position position="274"/>
    </location>
    <ligand>
        <name>Zn(2+)</name>
        <dbReference type="ChEBI" id="CHEBI:29105"/>
    </ligand>
</feature>
<dbReference type="EC" id="2.1.1.13" evidence="6"/>
<dbReference type="SUPFAM" id="SSF82282">
    <property type="entry name" value="Homocysteine S-methyltransferase"/>
    <property type="match status" value="1"/>
</dbReference>
<evidence type="ECO:0000256" key="4">
    <source>
        <dbReference type="PROSITE-ProRule" id="PRU00333"/>
    </source>
</evidence>
<feature type="binding site" evidence="3 4">
    <location>
        <position position="209"/>
    </location>
    <ligand>
        <name>Zn(2+)</name>
        <dbReference type="ChEBI" id="CHEBI:29105"/>
    </ligand>
</feature>
<keyword evidence="3 4" id="KW-0862">Zinc</keyword>
<feature type="domain" description="Hcy-binding" evidence="5">
    <location>
        <begin position="3"/>
        <end position="289"/>
    </location>
</feature>
<dbReference type="GO" id="GO:0008705">
    <property type="term" value="F:methionine synthase activity"/>
    <property type="evidence" value="ECO:0007669"/>
    <property type="project" value="UniProtKB-EC"/>
</dbReference>
<gene>
    <name evidence="6" type="ORF">THTE_3702</name>
</gene>
<dbReference type="Pfam" id="PF02574">
    <property type="entry name" value="S-methyl_trans"/>
    <property type="match status" value="1"/>
</dbReference>
<dbReference type="Proteomes" id="UP000215086">
    <property type="component" value="Chromosome"/>
</dbReference>
<dbReference type="EMBL" id="CP018477">
    <property type="protein sequence ID" value="ASV76303.1"/>
    <property type="molecule type" value="Genomic_DNA"/>
</dbReference>
<dbReference type="InterPro" id="IPR036589">
    <property type="entry name" value="HCY_dom_sf"/>
</dbReference>
<sequence length="293" mass="30751">MLHVVIQELLQKAPVILDGAWGTQLQARGLPVGACPDEWNLSHPADVEAVARAYVEAGSQIILTNTFGANPITLERHGLADKTVTINRAGVEISKRAAAGKARVFASIGPTGVMLMMGTKTPEEVRSAFLVQAQALAEAGADGLVIETMSDPAEALLALEAAKTTGLPVVACMTFDSGKNRDRTMMGTTPEQAAEQLSAAGAEVIGANCGAGPENYVTICRRLKTATDRPIWIKPNAGLPEIVDGRTVYRITPQEFAEYVPKLVEAGASFIGGCCGTTPEFIKAVCHLLANAG</sequence>
<dbReference type="InterPro" id="IPR003726">
    <property type="entry name" value="HCY_dom"/>
</dbReference>
<evidence type="ECO:0000256" key="3">
    <source>
        <dbReference type="PIRSR" id="PIRSR037505-2"/>
    </source>
</evidence>
<dbReference type="PIRSF" id="PIRSF037505">
    <property type="entry name" value="Betaine_HMT"/>
    <property type="match status" value="1"/>
</dbReference>
<keyword evidence="7" id="KW-1185">Reference proteome</keyword>
<dbReference type="PROSITE" id="PS50970">
    <property type="entry name" value="HCY"/>
    <property type="match status" value="1"/>
</dbReference>
<protein>
    <submittedName>
        <fullName evidence="6">5-methyltetrahydrofolate--homocysteine methyltransferase</fullName>
        <ecNumber evidence="6">2.1.1.13</ecNumber>
    </submittedName>
</protein>
<keyword evidence="3 4" id="KW-0479">Metal-binding</keyword>
<keyword evidence="1 4" id="KW-0489">Methyltransferase</keyword>
<proteinExistence type="predicted"/>
<dbReference type="InterPro" id="IPR017226">
    <property type="entry name" value="BHMT-like"/>
</dbReference>
<dbReference type="Gene3D" id="3.20.20.330">
    <property type="entry name" value="Homocysteine-binding-like domain"/>
    <property type="match status" value="1"/>
</dbReference>
<dbReference type="PANTHER" id="PTHR11103:SF18">
    <property type="entry name" value="SLR1189 PROTEIN"/>
    <property type="match status" value="1"/>
</dbReference>
<dbReference type="RefSeq" id="WP_095416123.1">
    <property type="nucleotide sequence ID" value="NZ_CP018477.1"/>
</dbReference>
<evidence type="ECO:0000313" key="7">
    <source>
        <dbReference type="Proteomes" id="UP000215086"/>
    </source>
</evidence>
<dbReference type="PANTHER" id="PTHR11103">
    <property type="entry name" value="SLR1189 PROTEIN"/>
    <property type="match status" value="1"/>
</dbReference>